<evidence type="ECO:0000313" key="3">
    <source>
        <dbReference type="EMBL" id="HGL18150.1"/>
    </source>
</evidence>
<name>A0A7V3ZYU3_UNCW3</name>
<evidence type="ECO:0008006" key="4">
    <source>
        <dbReference type="Google" id="ProtNLM"/>
    </source>
</evidence>
<accession>A0A7V3ZYU3</accession>
<organism evidence="3">
    <name type="scientific">candidate division WOR-3 bacterium</name>
    <dbReference type="NCBI Taxonomy" id="2052148"/>
    <lineage>
        <taxon>Bacteria</taxon>
        <taxon>Bacteria division WOR-3</taxon>
    </lineage>
</organism>
<dbReference type="AlphaFoldDB" id="A0A7V3ZYU3"/>
<feature type="coiled-coil region" evidence="1">
    <location>
        <begin position="164"/>
        <end position="216"/>
    </location>
</feature>
<evidence type="ECO:0000256" key="2">
    <source>
        <dbReference type="SAM" id="Phobius"/>
    </source>
</evidence>
<comment type="caution">
    <text evidence="3">The sequence shown here is derived from an EMBL/GenBank/DDBJ whole genome shotgun (WGS) entry which is preliminary data.</text>
</comment>
<dbReference type="InterPro" id="IPR027417">
    <property type="entry name" value="P-loop_NTPase"/>
</dbReference>
<keyword evidence="2" id="KW-0472">Membrane</keyword>
<dbReference type="SUPFAM" id="SSF52540">
    <property type="entry name" value="P-loop containing nucleoside triphosphate hydrolases"/>
    <property type="match status" value="2"/>
</dbReference>
<dbReference type="EMBL" id="DTDJ01000047">
    <property type="protein sequence ID" value="HGL18150.1"/>
    <property type="molecule type" value="Genomic_DNA"/>
</dbReference>
<dbReference type="PANTHER" id="PTHR41259">
    <property type="entry name" value="DOUBLE-STRAND BREAK REPAIR RAD50 ATPASE, PUTATIVE-RELATED"/>
    <property type="match status" value="1"/>
</dbReference>
<keyword evidence="1" id="KW-0175">Coiled coil</keyword>
<sequence>MRIRRIEIKNFGPLSLKHPIEPGDFTLIWGLNEKGKTLVIEALLNNLPMDISERGFDRRVLRILDKEGVVVEIEDEGRTYSKPLNRFLDLKLTKSEIYNLFFVLNSSLIYTKDEEVFRSALDRLSSTYIDILQSVKKKLLEANKLTETLNLKNTRDEDYLADRYEKAKETLAKVESLFKEIEEKNYAELEYTAGELKRELEKILNIEENLKRKKAEKILERTEELMNLYFDFKARAEVFKNYTEEALENFRNLYRELENVNREIEVVKEKDLKSFEEKILELSQKLVNFGKVKSEIQRIELTEKLLEEKIVRYRMMLPDYEKNLKKKKLMRVLLTVSALLFVGFLGSATVLKNNLLFLGALLFFAFTSAFLYLYSKSLSFVKDFTLLKAEIFDRARSVGFKSNEVDDLLDELEKIKQELIEKEKDLEGIRREKETLEALKRSKEDELKNLERKRSEIKARIDVESEKYEVRDLSEFEAKVRERKDYENRMREFFKELEGLWHTEIGSYNDENDFFVRLQGELRKLRVHRSGGGEEFHDELQDLEAVEEKRKKLAQIKEEVDKRLLDLRDNFAKIESEVQQIIKSPIAVKTISDLIECKKILENFIGELEKRIRLSRILVSILDKEIEGSKNRFNDLFSDLTQTSEFFERITGGRYKAILYDQDGRTIKVEDKKGNVIEISKLSGGTIDQLFFAIRLGLGVKVLQGKKGFFVFDDPFIKSDGERLKRELDLLVEISKDGWQILYFSCKDEVKDYLLRNYADYVKFVDLNENSSLAHEI</sequence>
<dbReference type="Gene3D" id="3.40.50.300">
    <property type="entry name" value="P-loop containing nucleotide triphosphate hydrolases"/>
    <property type="match status" value="2"/>
</dbReference>
<feature type="transmembrane region" description="Helical" evidence="2">
    <location>
        <begin position="332"/>
        <end position="350"/>
    </location>
</feature>
<reference evidence="3" key="1">
    <citation type="journal article" date="2020" name="mSystems">
        <title>Genome- and Community-Level Interaction Insights into Carbon Utilization and Element Cycling Functions of Hydrothermarchaeota in Hydrothermal Sediment.</title>
        <authorList>
            <person name="Zhou Z."/>
            <person name="Liu Y."/>
            <person name="Xu W."/>
            <person name="Pan J."/>
            <person name="Luo Z.H."/>
            <person name="Li M."/>
        </authorList>
    </citation>
    <scope>NUCLEOTIDE SEQUENCE [LARGE SCALE GENOMIC DNA]</scope>
    <source>
        <strain evidence="3">SpSt-69</strain>
    </source>
</reference>
<evidence type="ECO:0000256" key="1">
    <source>
        <dbReference type="SAM" id="Coils"/>
    </source>
</evidence>
<feature type="coiled-coil region" evidence="1">
    <location>
        <begin position="543"/>
        <end position="577"/>
    </location>
</feature>
<feature type="transmembrane region" description="Helical" evidence="2">
    <location>
        <begin position="356"/>
        <end position="374"/>
    </location>
</feature>
<feature type="coiled-coil region" evidence="1">
    <location>
        <begin position="398"/>
        <end position="467"/>
    </location>
</feature>
<dbReference type="PANTHER" id="PTHR41259:SF1">
    <property type="entry name" value="DOUBLE-STRAND BREAK REPAIR RAD50 ATPASE, PUTATIVE-RELATED"/>
    <property type="match status" value="1"/>
</dbReference>
<proteinExistence type="predicted"/>
<gene>
    <name evidence="3" type="ORF">ENU66_07485</name>
</gene>
<protein>
    <recommendedName>
        <fullName evidence="4">Rad50/SbcC-type AAA domain-containing protein</fullName>
    </recommendedName>
</protein>
<feature type="coiled-coil region" evidence="1">
    <location>
        <begin position="240"/>
        <end position="270"/>
    </location>
</feature>
<keyword evidence="2" id="KW-0812">Transmembrane</keyword>
<keyword evidence="2" id="KW-1133">Transmembrane helix</keyword>